<keyword evidence="3" id="KW-1185">Reference proteome</keyword>
<name>A0A3N0V2Q4_9PROT</name>
<dbReference type="InterPro" id="IPR003812">
    <property type="entry name" value="Fido"/>
</dbReference>
<feature type="domain" description="Fido" evidence="1">
    <location>
        <begin position="9"/>
        <end position="125"/>
    </location>
</feature>
<accession>A0A3N0V2Q4</accession>
<gene>
    <name evidence="2" type="ORF">ED236_04720</name>
</gene>
<dbReference type="InterPro" id="IPR036597">
    <property type="entry name" value="Fido-like_dom_sf"/>
</dbReference>
<evidence type="ECO:0000313" key="2">
    <source>
        <dbReference type="EMBL" id="ROH87003.1"/>
    </source>
</evidence>
<dbReference type="SUPFAM" id="SSF140931">
    <property type="entry name" value="Fic-like"/>
    <property type="match status" value="1"/>
</dbReference>
<dbReference type="PIRSF" id="PIRSF018297">
    <property type="entry name" value="Doc"/>
    <property type="match status" value="1"/>
</dbReference>
<dbReference type="PROSITE" id="PS51459">
    <property type="entry name" value="FIDO"/>
    <property type="match status" value="1"/>
</dbReference>
<dbReference type="InterPro" id="IPR006440">
    <property type="entry name" value="Doc"/>
</dbReference>
<protein>
    <submittedName>
        <fullName evidence="2">Type II toxin-antitoxin system death-on-curing family toxin</fullName>
    </submittedName>
</protein>
<dbReference type="PANTHER" id="PTHR39426:SF1">
    <property type="entry name" value="HOMOLOGY TO DEATH-ON-CURING PROTEIN OF PHAGE P1"/>
    <property type="match status" value="1"/>
</dbReference>
<evidence type="ECO:0000313" key="3">
    <source>
        <dbReference type="Proteomes" id="UP000275137"/>
    </source>
</evidence>
<comment type="caution">
    <text evidence="2">The sequence shown here is derived from an EMBL/GenBank/DDBJ whole genome shotgun (WGS) entry which is preliminary data.</text>
</comment>
<proteinExistence type="predicted"/>
<dbReference type="GO" id="GO:0016301">
    <property type="term" value="F:kinase activity"/>
    <property type="evidence" value="ECO:0007669"/>
    <property type="project" value="InterPro"/>
</dbReference>
<dbReference type="RefSeq" id="WP_123236810.1">
    <property type="nucleotide sequence ID" value="NZ_RJVP01000002.1"/>
</dbReference>
<dbReference type="NCBIfam" id="TIGR01550">
    <property type="entry name" value="DOC_P1"/>
    <property type="match status" value="1"/>
</dbReference>
<sequence length="131" mass="14481">MTDVDWHWVSELLALTIHDRQLSEHGGRSGIRDKNMLESALARPKNLSLYGTPDAAQLAASYGYGIANNHPFIDGNKLTAFVACELFLDLNGWELTASDVNCVLVMMDVAAGEISEEAFAEWIRRNSVITK</sequence>
<dbReference type="Proteomes" id="UP000275137">
    <property type="component" value="Unassembled WGS sequence"/>
</dbReference>
<dbReference type="EMBL" id="RJVP01000002">
    <property type="protein sequence ID" value="ROH87003.1"/>
    <property type="molecule type" value="Genomic_DNA"/>
</dbReference>
<dbReference type="AlphaFoldDB" id="A0A3N0V2Q4"/>
<dbReference type="Gene3D" id="1.20.120.1870">
    <property type="entry name" value="Fic/DOC protein, Fido domain"/>
    <property type="match status" value="1"/>
</dbReference>
<evidence type="ECO:0000259" key="1">
    <source>
        <dbReference type="PROSITE" id="PS51459"/>
    </source>
</evidence>
<dbReference type="PANTHER" id="PTHR39426">
    <property type="entry name" value="HOMOLOGY TO DEATH-ON-CURING PROTEIN OF PHAGE P1"/>
    <property type="match status" value="1"/>
</dbReference>
<reference evidence="2 3" key="1">
    <citation type="submission" date="2018-10" db="EMBL/GenBank/DDBJ databases">
        <authorList>
            <person name="Chen W.-M."/>
        </authorList>
    </citation>
    <scope>NUCLEOTIDE SEQUENCE [LARGE SCALE GENOMIC DNA]</scope>
    <source>
        <strain evidence="2 3">H-5</strain>
    </source>
</reference>
<dbReference type="InterPro" id="IPR053737">
    <property type="entry name" value="Type_II_TA_Toxin"/>
</dbReference>
<dbReference type="Pfam" id="PF02661">
    <property type="entry name" value="Fic"/>
    <property type="match status" value="1"/>
</dbReference>
<organism evidence="2 3">
    <name type="scientific">Pseudomethylobacillus aquaticus</name>
    <dbReference type="NCBI Taxonomy" id="2676064"/>
    <lineage>
        <taxon>Bacteria</taxon>
        <taxon>Pseudomonadati</taxon>
        <taxon>Pseudomonadota</taxon>
        <taxon>Betaproteobacteria</taxon>
        <taxon>Nitrosomonadales</taxon>
        <taxon>Methylophilaceae</taxon>
        <taxon>Pseudomethylobacillus</taxon>
    </lineage>
</organism>